<dbReference type="InterPro" id="IPR045584">
    <property type="entry name" value="Pilin-like"/>
</dbReference>
<accession>A0A1F7W8U2</accession>
<proteinExistence type="predicted"/>
<gene>
    <name evidence="2" type="ORF">A2304_04920</name>
</gene>
<dbReference type="Gene3D" id="3.30.700.10">
    <property type="entry name" value="Glycoprotein, Type 4 Pilin"/>
    <property type="match status" value="1"/>
</dbReference>
<keyword evidence="1" id="KW-1133">Transmembrane helix</keyword>
<dbReference type="SUPFAM" id="SSF54523">
    <property type="entry name" value="Pili subunits"/>
    <property type="match status" value="1"/>
</dbReference>
<dbReference type="Pfam" id="PF07963">
    <property type="entry name" value="N_methyl"/>
    <property type="match status" value="1"/>
</dbReference>
<protein>
    <recommendedName>
        <fullName evidence="4">Type II secretion system protein GspG C-terminal domain-containing protein</fullName>
    </recommendedName>
</protein>
<dbReference type="EMBL" id="MGFE01000015">
    <property type="protein sequence ID" value="OGL98808.1"/>
    <property type="molecule type" value="Genomic_DNA"/>
</dbReference>
<evidence type="ECO:0000313" key="2">
    <source>
        <dbReference type="EMBL" id="OGL98808.1"/>
    </source>
</evidence>
<keyword evidence="1" id="KW-0812">Transmembrane</keyword>
<dbReference type="Proteomes" id="UP000176501">
    <property type="component" value="Unassembled WGS sequence"/>
</dbReference>
<dbReference type="AlphaFoldDB" id="A0A1F7W8U2"/>
<name>A0A1F7W8U2_9BACT</name>
<evidence type="ECO:0000313" key="3">
    <source>
        <dbReference type="Proteomes" id="UP000176501"/>
    </source>
</evidence>
<evidence type="ECO:0000256" key="1">
    <source>
        <dbReference type="SAM" id="Phobius"/>
    </source>
</evidence>
<dbReference type="NCBIfam" id="TIGR02532">
    <property type="entry name" value="IV_pilin_GFxxxE"/>
    <property type="match status" value="1"/>
</dbReference>
<feature type="transmembrane region" description="Helical" evidence="1">
    <location>
        <begin position="12"/>
        <end position="32"/>
    </location>
</feature>
<dbReference type="PROSITE" id="PS00409">
    <property type="entry name" value="PROKAR_NTER_METHYL"/>
    <property type="match status" value="1"/>
</dbReference>
<comment type="caution">
    <text evidence="2">The sequence shown here is derived from an EMBL/GenBank/DDBJ whole genome shotgun (WGS) entry which is preliminary data.</text>
</comment>
<sequence>MFVKNVKGFTLLEMLIVMALIAILVGIVVAVLNPARQFALARNSTRYSHLNTVMNGISANMAENSGVFTCATGALPAVATSMAPDDGDAGTSEYDIAPCLVTEYLSSLPYDPSATGAGWTSEAVYLTGYTISQDADGRITVAAPSAELSETIALTR</sequence>
<dbReference type="InterPro" id="IPR012902">
    <property type="entry name" value="N_methyl_site"/>
</dbReference>
<evidence type="ECO:0008006" key="4">
    <source>
        <dbReference type="Google" id="ProtNLM"/>
    </source>
</evidence>
<reference evidence="2 3" key="1">
    <citation type="journal article" date="2016" name="Nat. Commun.">
        <title>Thousands of microbial genomes shed light on interconnected biogeochemical processes in an aquifer system.</title>
        <authorList>
            <person name="Anantharaman K."/>
            <person name="Brown C.T."/>
            <person name="Hug L.A."/>
            <person name="Sharon I."/>
            <person name="Castelle C.J."/>
            <person name="Probst A.J."/>
            <person name="Thomas B.C."/>
            <person name="Singh A."/>
            <person name="Wilkins M.J."/>
            <person name="Karaoz U."/>
            <person name="Brodie E.L."/>
            <person name="Williams K.H."/>
            <person name="Hubbard S.S."/>
            <person name="Banfield J.F."/>
        </authorList>
    </citation>
    <scope>NUCLEOTIDE SEQUENCE [LARGE SCALE GENOMIC DNA]</scope>
</reference>
<organism evidence="2 3">
    <name type="scientific">Candidatus Uhrbacteria bacterium RIFOXYB2_FULL_57_15</name>
    <dbReference type="NCBI Taxonomy" id="1802422"/>
    <lineage>
        <taxon>Bacteria</taxon>
        <taxon>Candidatus Uhriibacteriota</taxon>
    </lineage>
</organism>
<keyword evidence="1" id="KW-0472">Membrane</keyword>